<proteinExistence type="predicted"/>
<feature type="chain" id="PRO_5047162798" description="PEP-CTERM sorting domain-containing protein" evidence="2">
    <location>
        <begin position="25"/>
        <end position="225"/>
    </location>
</feature>
<evidence type="ECO:0000256" key="2">
    <source>
        <dbReference type="SAM" id="SignalP"/>
    </source>
</evidence>
<evidence type="ECO:0000256" key="1">
    <source>
        <dbReference type="SAM" id="MobiDB-lite"/>
    </source>
</evidence>
<evidence type="ECO:0008006" key="5">
    <source>
        <dbReference type="Google" id="ProtNLM"/>
    </source>
</evidence>
<feature type="region of interest" description="Disordered" evidence="1">
    <location>
        <begin position="186"/>
        <end position="207"/>
    </location>
</feature>
<name>A0ABP9V4A1_9BACT</name>
<comment type="caution">
    <text evidence="3">The sequence shown here is derived from an EMBL/GenBank/DDBJ whole genome shotgun (WGS) entry which is preliminary data.</text>
</comment>
<feature type="signal peptide" evidence="2">
    <location>
        <begin position="1"/>
        <end position="24"/>
    </location>
</feature>
<gene>
    <name evidence="3" type="ORF">Rhal01_03006</name>
</gene>
<accession>A0ABP9V4A1</accession>
<evidence type="ECO:0000313" key="4">
    <source>
        <dbReference type="Proteomes" id="UP001424741"/>
    </source>
</evidence>
<dbReference type="NCBIfam" id="TIGR02595">
    <property type="entry name" value="PEP_CTERM"/>
    <property type="match status" value="1"/>
</dbReference>
<dbReference type="Proteomes" id="UP001424741">
    <property type="component" value="Unassembled WGS sequence"/>
</dbReference>
<keyword evidence="4" id="KW-1185">Reference proteome</keyword>
<dbReference type="RefSeq" id="WP_346189429.1">
    <property type="nucleotide sequence ID" value="NZ_BAABRL010000010.1"/>
</dbReference>
<protein>
    <recommendedName>
        <fullName evidence="5">PEP-CTERM sorting domain-containing protein</fullName>
    </recommendedName>
</protein>
<evidence type="ECO:0000313" key="3">
    <source>
        <dbReference type="EMBL" id="GAA5496820.1"/>
    </source>
</evidence>
<keyword evidence="2" id="KW-0732">Signal</keyword>
<organism evidence="3 4">
    <name type="scientific">Rubritalea halochordaticola</name>
    <dbReference type="NCBI Taxonomy" id="714537"/>
    <lineage>
        <taxon>Bacteria</taxon>
        <taxon>Pseudomonadati</taxon>
        <taxon>Verrucomicrobiota</taxon>
        <taxon>Verrucomicrobiia</taxon>
        <taxon>Verrucomicrobiales</taxon>
        <taxon>Rubritaleaceae</taxon>
        <taxon>Rubritalea</taxon>
    </lineage>
</organism>
<dbReference type="InterPro" id="IPR013424">
    <property type="entry name" value="Ice-binding_C"/>
</dbReference>
<dbReference type="EMBL" id="BAABRL010000010">
    <property type="protein sequence ID" value="GAA5496820.1"/>
    <property type="molecule type" value="Genomic_DNA"/>
</dbReference>
<sequence>MKAKTARNGMFASATIILTSVASATVVNFSFSPFEYDYPDASDLDPISLTGQLEGSGDDPTGSVIIRVTNSSIPGDDWITSDAPTITLIAFDGDILSSPDSWTGSDPSVDFDTDGMNLPGGNNLTPVFSSDFGLGAVPPPAHTGLDPGETLTINFTGSFDDIYEALYNGDLRIGLHVQQIGDELGNSASYINDAPPPPPDDEIPEPSSGVLVLLTSLGFLIRRRR</sequence>
<reference evidence="3 4" key="1">
    <citation type="submission" date="2024-02" db="EMBL/GenBank/DDBJ databases">
        <title>Rubritalea halochordaticola NBRC 107102.</title>
        <authorList>
            <person name="Ichikawa N."/>
            <person name="Katano-Makiyama Y."/>
            <person name="Hidaka K."/>
        </authorList>
    </citation>
    <scope>NUCLEOTIDE SEQUENCE [LARGE SCALE GENOMIC DNA]</scope>
    <source>
        <strain evidence="3 4">NBRC 107102</strain>
    </source>
</reference>